<dbReference type="InterPro" id="IPR050721">
    <property type="entry name" value="Trk_Ktr_HKT_K-transport"/>
</dbReference>
<dbReference type="GO" id="GO:0005886">
    <property type="term" value="C:plasma membrane"/>
    <property type="evidence" value="ECO:0007669"/>
    <property type="project" value="InterPro"/>
</dbReference>
<dbReference type="SUPFAM" id="SSF51735">
    <property type="entry name" value="NAD(P)-binding Rossmann-fold domains"/>
    <property type="match status" value="1"/>
</dbReference>
<sequence length="296" mass="32080">MATKQQIHRPAASLGALPPGPVGNKLFHDKTPKIKAKIPGQGRRSVEAASISRHILKKRTPAANQPTGIPPERRPGALRMPNDKTGEINVNVLVVGCGRLGRRLAEMLDQNGDDVAVIDSDPLNFLQLSDAFSGLTVTGVPMDMKVLQSAGIESCDAVAVVTPDDNLNITVSQIAREFFHVENVVARISDPARENVFKSFGLRSVCHTKMAGDAIFASLTQPWEAKYLTFDTSSMAFHSRRVEPEQVGLDAKHLPCEENEVVLGAVHTNGTVDLCRPGQALPLQEKDQVLFARVVD</sequence>
<dbReference type="InterPro" id="IPR006036">
    <property type="entry name" value="K_uptake_TrkA"/>
</dbReference>
<feature type="domain" description="RCK N-terminal" evidence="4">
    <location>
        <begin position="89"/>
        <end position="216"/>
    </location>
</feature>
<organism evidence="5 6">
    <name type="scientific">Hydrogeniiclostridium mannosilyticum</name>
    <dbReference type="NCBI Taxonomy" id="2764322"/>
    <lineage>
        <taxon>Bacteria</taxon>
        <taxon>Bacillati</taxon>
        <taxon>Bacillota</taxon>
        <taxon>Clostridia</taxon>
        <taxon>Eubacteriales</taxon>
        <taxon>Acutalibacteraceae</taxon>
        <taxon>Hydrogeniiclostridium</taxon>
    </lineage>
</organism>
<protein>
    <submittedName>
        <fullName evidence="5">TrkA family potassium uptake protein</fullName>
    </submittedName>
</protein>
<evidence type="ECO:0000256" key="2">
    <source>
        <dbReference type="ARBA" id="ARBA00022958"/>
    </source>
</evidence>
<dbReference type="PANTHER" id="PTHR43833">
    <property type="entry name" value="POTASSIUM CHANNEL PROTEIN 2-RELATED-RELATED"/>
    <property type="match status" value="1"/>
</dbReference>
<proteinExistence type="predicted"/>
<feature type="region of interest" description="Disordered" evidence="3">
    <location>
        <begin position="1"/>
        <end position="23"/>
    </location>
</feature>
<accession>A0A328UBZ9</accession>
<dbReference type="PANTHER" id="PTHR43833:SF8">
    <property type="entry name" value="TRK SYSTEM POTASSIUM UPTAKE PROTEIN TRKA"/>
    <property type="match status" value="1"/>
</dbReference>
<dbReference type="GO" id="GO:0015079">
    <property type="term" value="F:potassium ion transmembrane transporter activity"/>
    <property type="evidence" value="ECO:0007669"/>
    <property type="project" value="InterPro"/>
</dbReference>
<evidence type="ECO:0000256" key="1">
    <source>
        <dbReference type="ARBA" id="ARBA00022538"/>
    </source>
</evidence>
<evidence type="ECO:0000256" key="3">
    <source>
        <dbReference type="SAM" id="MobiDB-lite"/>
    </source>
</evidence>
<dbReference type="AlphaFoldDB" id="A0A328UBZ9"/>
<keyword evidence="2" id="KW-0630">Potassium</keyword>
<evidence type="ECO:0000313" key="5">
    <source>
        <dbReference type="EMBL" id="RAQ28740.1"/>
    </source>
</evidence>
<dbReference type="PRINTS" id="PR00335">
    <property type="entry name" value="KUPTAKETRKA"/>
</dbReference>
<evidence type="ECO:0000259" key="4">
    <source>
        <dbReference type="PROSITE" id="PS51201"/>
    </source>
</evidence>
<comment type="caution">
    <text evidence="5">The sequence shown here is derived from an EMBL/GenBank/DDBJ whole genome shotgun (WGS) entry which is preliminary data.</text>
</comment>
<name>A0A328UBZ9_9FIRM</name>
<dbReference type="Proteomes" id="UP000249377">
    <property type="component" value="Unassembled WGS sequence"/>
</dbReference>
<keyword evidence="1" id="KW-0813">Transport</keyword>
<keyword evidence="1" id="KW-0633">Potassium transport</keyword>
<gene>
    <name evidence="5" type="ORF">DPQ25_08075</name>
</gene>
<dbReference type="InterPro" id="IPR003148">
    <property type="entry name" value="RCK_N"/>
</dbReference>
<evidence type="ECO:0000313" key="6">
    <source>
        <dbReference type="Proteomes" id="UP000249377"/>
    </source>
</evidence>
<keyword evidence="1" id="KW-0406">Ion transport</keyword>
<dbReference type="EMBL" id="QLYR01000004">
    <property type="protein sequence ID" value="RAQ28740.1"/>
    <property type="molecule type" value="Genomic_DNA"/>
</dbReference>
<feature type="compositionally biased region" description="Basic and acidic residues" evidence="3">
    <location>
        <begin position="71"/>
        <end position="83"/>
    </location>
</feature>
<dbReference type="Pfam" id="PF02254">
    <property type="entry name" value="TrkA_N"/>
    <property type="match status" value="1"/>
</dbReference>
<dbReference type="Gene3D" id="3.40.50.720">
    <property type="entry name" value="NAD(P)-binding Rossmann-like Domain"/>
    <property type="match status" value="1"/>
</dbReference>
<feature type="region of interest" description="Disordered" evidence="3">
    <location>
        <begin position="59"/>
        <end position="83"/>
    </location>
</feature>
<keyword evidence="6" id="KW-1185">Reference proteome</keyword>
<dbReference type="InterPro" id="IPR036291">
    <property type="entry name" value="NAD(P)-bd_dom_sf"/>
</dbReference>
<dbReference type="PROSITE" id="PS51201">
    <property type="entry name" value="RCK_N"/>
    <property type="match status" value="1"/>
</dbReference>
<reference evidence="5 6" key="1">
    <citation type="submission" date="2018-06" db="EMBL/GenBank/DDBJ databases">
        <title>Noncontiguous genome sequence of Ruminococcaceae bacterium ASD2818.</title>
        <authorList>
            <person name="Chaplin A.V."/>
            <person name="Sokolova S.R."/>
            <person name="Kochetkova T.O."/>
            <person name="Goltsov A.Y."/>
            <person name="Trofimov D.Y."/>
            <person name="Efimov B.A."/>
        </authorList>
    </citation>
    <scope>NUCLEOTIDE SEQUENCE [LARGE SCALE GENOMIC DNA]</scope>
    <source>
        <strain evidence="5 6">ASD2818</strain>
    </source>
</reference>